<accession>A0A0F0GCJ4</accession>
<dbReference type="RefSeq" id="WP_045317616.1">
    <property type="nucleotide sequence ID" value="NZ_JYJG01000447.1"/>
</dbReference>
<evidence type="ECO:0000313" key="2">
    <source>
        <dbReference type="EMBL" id="KJK35054.1"/>
    </source>
</evidence>
<feature type="transmembrane region" description="Helical" evidence="1">
    <location>
        <begin position="59"/>
        <end position="86"/>
    </location>
</feature>
<dbReference type="EMBL" id="JYJG01000447">
    <property type="protein sequence ID" value="KJK35054.1"/>
    <property type="molecule type" value="Genomic_DNA"/>
</dbReference>
<protein>
    <submittedName>
        <fullName evidence="2">Uncharacterized protein</fullName>
    </submittedName>
</protein>
<evidence type="ECO:0000256" key="1">
    <source>
        <dbReference type="SAM" id="Phobius"/>
    </source>
</evidence>
<keyword evidence="1" id="KW-1133">Transmembrane helix</keyword>
<keyword evidence="1" id="KW-0812">Transmembrane</keyword>
<sequence>MSVDTLTQSPSSTRGRVALLAAVLGVTSVAAVFGGLLWPEPAAGGETYSYADIAAGRDLWWSLLTGLAAMAVLNVPFQALATMFLVRRRGSTWATIGAVLMWLGTAFQTVGVAGWATAYY</sequence>
<feature type="non-terminal residue" evidence="2">
    <location>
        <position position="120"/>
    </location>
</feature>
<dbReference type="Proteomes" id="UP000033393">
    <property type="component" value="Unassembled WGS sequence"/>
</dbReference>
<proteinExistence type="predicted"/>
<dbReference type="PATRIC" id="fig|68170.10.peg.1832"/>
<keyword evidence="1" id="KW-0472">Membrane</keyword>
<name>A0A0F0GCJ4_LENAE</name>
<dbReference type="AlphaFoldDB" id="A0A0F0GCJ4"/>
<comment type="caution">
    <text evidence="2">The sequence shown here is derived from an EMBL/GenBank/DDBJ whole genome shotgun (WGS) entry which is preliminary data.</text>
</comment>
<gene>
    <name evidence="2" type="ORF">UK23_43110</name>
</gene>
<keyword evidence="3" id="KW-1185">Reference proteome</keyword>
<evidence type="ECO:0000313" key="3">
    <source>
        <dbReference type="Proteomes" id="UP000033393"/>
    </source>
</evidence>
<reference evidence="2 3" key="1">
    <citation type="submission" date="2015-02" db="EMBL/GenBank/DDBJ databases">
        <authorList>
            <person name="Ju K.-S."/>
            <person name="Doroghazi J.R."/>
            <person name="Metcalf W."/>
        </authorList>
    </citation>
    <scope>NUCLEOTIDE SEQUENCE [LARGE SCALE GENOMIC DNA]</scope>
    <source>
        <strain evidence="2 3">NRRL B-16140</strain>
    </source>
</reference>
<feature type="transmembrane region" description="Helical" evidence="1">
    <location>
        <begin position="17"/>
        <end position="39"/>
    </location>
</feature>
<organism evidence="2 3">
    <name type="scientific">Lentzea aerocolonigenes</name>
    <name type="common">Lechevalieria aerocolonigenes</name>
    <name type="synonym">Saccharothrix aerocolonigenes</name>
    <dbReference type="NCBI Taxonomy" id="68170"/>
    <lineage>
        <taxon>Bacteria</taxon>
        <taxon>Bacillati</taxon>
        <taxon>Actinomycetota</taxon>
        <taxon>Actinomycetes</taxon>
        <taxon>Pseudonocardiales</taxon>
        <taxon>Pseudonocardiaceae</taxon>
        <taxon>Lentzea</taxon>
    </lineage>
</organism>
<feature type="transmembrane region" description="Helical" evidence="1">
    <location>
        <begin position="93"/>
        <end position="116"/>
    </location>
</feature>